<proteinExistence type="predicted"/>
<dbReference type="AlphaFoldDB" id="A0A3B7MQX1"/>
<dbReference type="OrthoDB" id="1191109at2"/>
<dbReference type="EMBL" id="CP032157">
    <property type="protein sequence ID" value="AXY75366.1"/>
    <property type="molecule type" value="Genomic_DNA"/>
</dbReference>
<accession>A0A3B7MQX1</accession>
<evidence type="ECO:0000313" key="2">
    <source>
        <dbReference type="Proteomes" id="UP000263900"/>
    </source>
</evidence>
<name>A0A3B7MQX1_9BACT</name>
<protein>
    <submittedName>
        <fullName evidence="1">Uncharacterized protein</fullName>
    </submittedName>
</protein>
<sequence length="146" mass="16657">MLNGISNDGTMPELTYPSAKMVDGNKDKTVVMKRKEMMDQKILFLEQNFEKLQDLKETPQTKEMLQTAIALNKYVIAIYKNEYQQLAKLYDDGAPATQIKAMAQSIHDNYYTTYETLFNKLISTGKAYAAQNNIEVNWGIQTSPSK</sequence>
<dbReference type="Proteomes" id="UP000263900">
    <property type="component" value="Chromosome"/>
</dbReference>
<keyword evidence="2" id="KW-1185">Reference proteome</keyword>
<reference evidence="1 2" key="1">
    <citation type="submission" date="2018-09" db="EMBL/GenBank/DDBJ databases">
        <title>Genome sequencing of strain 6GH32-13.</title>
        <authorList>
            <person name="Weon H.-Y."/>
            <person name="Heo J."/>
            <person name="Kwon S.-W."/>
        </authorList>
    </citation>
    <scope>NUCLEOTIDE SEQUENCE [LARGE SCALE GENOMIC DNA]</scope>
    <source>
        <strain evidence="1 2">5GH32-13</strain>
    </source>
</reference>
<evidence type="ECO:0000313" key="1">
    <source>
        <dbReference type="EMBL" id="AXY75366.1"/>
    </source>
</evidence>
<dbReference type="KEGG" id="pseg:D3H65_15845"/>
<gene>
    <name evidence="1" type="ORF">D3H65_15845</name>
</gene>
<organism evidence="1 2">
    <name type="scientific">Paraflavitalea soli</name>
    <dbReference type="NCBI Taxonomy" id="2315862"/>
    <lineage>
        <taxon>Bacteria</taxon>
        <taxon>Pseudomonadati</taxon>
        <taxon>Bacteroidota</taxon>
        <taxon>Chitinophagia</taxon>
        <taxon>Chitinophagales</taxon>
        <taxon>Chitinophagaceae</taxon>
        <taxon>Paraflavitalea</taxon>
    </lineage>
</organism>